<feature type="non-terminal residue" evidence="1">
    <location>
        <position position="1"/>
    </location>
</feature>
<dbReference type="EMBL" id="SNRW01003004">
    <property type="protein sequence ID" value="KAA6391076.1"/>
    <property type="molecule type" value="Genomic_DNA"/>
</dbReference>
<sequence>FVSVPPLFRCLTVNPLSVRIAKLLPLAHVYSQVLPDLLLHCFDSLLPESFP</sequence>
<reference evidence="1 2" key="1">
    <citation type="submission" date="2019-03" db="EMBL/GenBank/DDBJ databases">
        <title>Single cell metagenomics reveals metabolic interactions within the superorganism composed of flagellate Streblomastix strix and complex community of Bacteroidetes bacteria on its surface.</title>
        <authorList>
            <person name="Treitli S.C."/>
            <person name="Kolisko M."/>
            <person name="Husnik F."/>
            <person name="Keeling P."/>
            <person name="Hampl V."/>
        </authorList>
    </citation>
    <scope>NUCLEOTIDE SEQUENCE [LARGE SCALE GENOMIC DNA]</scope>
    <source>
        <strain evidence="1">ST1C</strain>
    </source>
</reference>
<dbReference type="Proteomes" id="UP000324800">
    <property type="component" value="Unassembled WGS sequence"/>
</dbReference>
<organism evidence="1 2">
    <name type="scientific">Streblomastix strix</name>
    <dbReference type="NCBI Taxonomy" id="222440"/>
    <lineage>
        <taxon>Eukaryota</taxon>
        <taxon>Metamonada</taxon>
        <taxon>Preaxostyla</taxon>
        <taxon>Oxymonadida</taxon>
        <taxon>Streblomastigidae</taxon>
        <taxon>Streblomastix</taxon>
    </lineage>
</organism>
<gene>
    <name evidence="1" type="ORF">EZS28_013395</name>
</gene>
<accession>A0A5J4W8V0</accession>
<protein>
    <submittedName>
        <fullName evidence="1">Uncharacterized protein</fullName>
    </submittedName>
</protein>
<name>A0A5J4W8V0_9EUKA</name>
<proteinExistence type="predicted"/>
<evidence type="ECO:0000313" key="2">
    <source>
        <dbReference type="Proteomes" id="UP000324800"/>
    </source>
</evidence>
<evidence type="ECO:0000313" key="1">
    <source>
        <dbReference type="EMBL" id="KAA6391076.1"/>
    </source>
</evidence>
<comment type="caution">
    <text evidence="1">The sequence shown here is derived from an EMBL/GenBank/DDBJ whole genome shotgun (WGS) entry which is preliminary data.</text>
</comment>
<dbReference type="AlphaFoldDB" id="A0A5J4W8V0"/>